<dbReference type="InterPro" id="IPR029033">
    <property type="entry name" value="His_PPase_superfam"/>
</dbReference>
<sequence length="207" mass="23638">MSLEVVHSRVILVRHGHYERIGDEGDTVWGLTPLGRRQAVRTGRRLAQILDAAQGRFEGLFSSPWPRALQTAEIAAHELHIDRIKVKPYLHEVLPIVDANRVAEFGVHPGLPFTSPEDRALTVKQVEKVRDRFFRAPKQTQFAVIFTHGNLIRYLVAHTLRLPYEAWSRFDCSHCGITELRIYQEDFEALINYNDTGHLPPSLITTA</sequence>
<keyword evidence="3" id="KW-1185">Reference proteome</keyword>
<dbReference type="Proteomes" id="UP000199400">
    <property type="component" value="Unassembled WGS sequence"/>
</dbReference>
<dbReference type="STRING" id="54.SAMN02745121_03580"/>
<dbReference type="GO" id="GO:0004722">
    <property type="term" value="F:protein serine/threonine phosphatase activity"/>
    <property type="evidence" value="ECO:0007669"/>
    <property type="project" value="TreeGrafter"/>
</dbReference>
<dbReference type="SUPFAM" id="SSF53254">
    <property type="entry name" value="Phosphoglycerate mutase-like"/>
    <property type="match status" value="1"/>
</dbReference>
<dbReference type="InterPro" id="IPR013078">
    <property type="entry name" value="His_Pase_superF_clade-1"/>
</dbReference>
<dbReference type="Pfam" id="PF00300">
    <property type="entry name" value="His_Phos_1"/>
    <property type="match status" value="2"/>
</dbReference>
<dbReference type="SMART" id="SM00855">
    <property type="entry name" value="PGAM"/>
    <property type="match status" value="1"/>
</dbReference>
<dbReference type="AlphaFoldDB" id="A0A1I1Z1F0"/>
<reference evidence="3" key="1">
    <citation type="submission" date="2016-10" db="EMBL/GenBank/DDBJ databases">
        <authorList>
            <person name="Varghese N."/>
            <person name="Submissions S."/>
        </authorList>
    </citation>
    <scope>NUCLEOTIDE SEQUENCE [LARGE SCALE GENOMIC DNA]</scope>
    <source>
        <strain evidence="3">ATCC 25963</strain>
    </source>
</reference>
<dbReference type="CDD" id="cd07067">
    <property type="entry name" value="HP_PGM_like"/>
    <property type="match status" value="1"/>
</dbReference>
<organism evidence="2 3">
    <name type="scientific">Nannocystis exedens</name>
    <dbReference type="NCBI Taxonomy" id="54"/>
    <lineage>
        <taxon>Bacteria</taxon>
        <taxon>Pseudomonadati</taxon>
        <taxon>Myxococcota</taxon>
        <taxon>Polyangia</taxon>
        <taxon>Nannocystales</taxon>
        <taxon>Nannocystaceae</taxon>
        <taxon>Nannocystis</taxon>
    </lineage>
</organism>
<accession>A0A1I1Z1F0</accession>
<dbReference type="InterPro" id="IPR051021">
    <property type="entry name" value="Mito_Ser/Thr_phosphatase"/>
</dbReference>
<keyword evidence="1" id="KW-0378">Hydrolase</keyword>
<dbReference type="GO" id="GO:0090141">
    <property type="term" value="P:positive regulation of mitochondrial fission"/>
    <property type="evidence" value="ECO:0007669"/>
    <property type="project" value="TreeGrafter"/>
</dbReference>
<name>A0A1I1Z1F0_9BACT</name>
<dbReference type="OrthoDB" id="9082843at2"/>
<proteinExistence type="predicted"/>
<evidence type="ECO:0000313" key="2">
    <source>
        <dbReference type="EMBL" id="SFE25559.1"/>
    </source>
</evidence>
<dbReference type="EMBL" id="FOMX01000011">
    <property type="protein sequence ID" value="SFE25559.1"/>
    <property type="molecule type" value="Genomic_DNA"/>
</dbReference>
<protein>
    <submittedName>
        <fullName evidence="2">Serine/threonine-protein phosphatase PGAM5</fullName>
    </submittedName>
</protein>
<dbReference type="Gene3D" id="3.40.50.1240">
    <property type="entry name" value="Phosphoglycerate mutase-like"/>
    <property type="match status" value="1"/>
</dbReference>
<dbReference type="PANTHER" id="PTHR20935:SF0">
    <property type="entry name" value="SERINE_THREONINE-PROTEIN PHOSPHATASE PGAM5, MITOCHONDRIAL"/>
    <property type="match status" value="1"/>
</dbReference>
<evidence type="ECO:0000256" key="1">
    <source>
        <dbReference type="ARBA" id="ARBA00022801"/>
    </source>
</evidence>
<evidence type="ECO:0000313" key="3">
    <source>
        <dbReference type="Proteomes" id="UP000199400"/>
    </source>
</evidence>
<dbReference type="PANTHER" id="PTHR20935">
    <property type="entry name" value="PHOSPHOGLYCERATE MUTASE-RELATED"/>
    <property type="match status" value="1"/>
</dbReference>
<dbReference type="RefSeq" id="WP_096332871.1">
    <property type="nucleotide sequence ID" value="NZ_FOMX01000011.1"/>
</dbReference>
<gene>
    <name evidence="2" type="ORF">SAMN02745121_03580</name>
</gene>